<organism evidence="2 3">
    <name type="scientific">Brevibacterium linens</name>
    <dbReference type="NCBI Taxonomy" id="1703"/>
    <lineage>
        <taxon>Bacteria</taxon>
        <taxon>Bacillati</taxon>
        <taxon>Actinomycetota</taxon>
        <taxon>Actinomycetes</taxon>
        <taxon>Micrococcales</taxon>
        <taxon>Brevibacteriaceae</taxon>
        <taxon>Brevibacterium</taxon>
    </lineage>
</organism>
<evidence type="ECO:0000313" key="2">
    <source>
        <dbReference type="EMBL" id="AMT93222.1"/>
    </source>
</evidence>
<dbReference type="EMBL" id="CP014869">
    <property type="protein sequence ID" value="AMT93222.1"/>
    <property type="molecule type" value="Genomic_DNA"/>
</dbReference>
<dbReference type="AlphaFoldDB" id="A0A142NKX0"/>
<dbReference type="InterPro" id="IPR049790">
    <property type="entry name" value="Rv3655c/TadE"/>
</dbReference>
<proteinExistence type="predicted"/>
<evidence type="ECO:0000256" key="1">
    <source>
        <dbReference type="SAM" id="Phobius"/>
    </source>
</evidence>
<evidence type="ECO:0000313" key="3">
    <source>
        <dbReference type="Proteomes" id="UP000075950"/>
    </source>
</evidence>
<dbReference type="KEGG" id="bly:A2T55_05025"/>
<keyword evidence="1" id="KW-0812">Transmembrane</keyword>
<protein>
    <recommendedName>
        <fullName evidence="4">TadE family protein</fullName>
    </recommendedName>
</protein>
<dbReference type="NCBIfam" id="NF041390">
    <property type="entry name" value="TadE_Rv3655c"/>
    <property type="match status" value="1"/>
</dbReference>
<evidence type="ECO:0008006" key="4">
    <source>
        <dbReference type="Google" id="ProtNLM"/>
    </source>
</evidence>
<keyword evidence="1" id="KW-1133">Transmembrane helix</keyword>
<accession>A0A142NKX0</accession>
<feature type="transmembrane region" description="Helical" evidence="1">
    <location>
        <begin position="21"/>
        <end position="46"/>
    </location>
</feature>
<name>A0A142NKX0_BRELN</name>
<dbReference type="Proteomes" id="UP000075950">
    <property type="component" value="Chromosome"/>
</dbReference>
<keyword evidence="1" id="KW-0472">Membrane</keyword>
<sequence>MARGRSRQRQRGEDRDAGTATAEFAVVMPAVVLLIVLLTGAAAVGFSQLRAFDAARSAAREIARGEPQAAVVSEAKKHAGDASTVRVRADGGYSVVTVTIELPAAIFFLDTVDANATARFEGDRGGPS</sequence>
<reference evidence="3" key="1">
    <citation type="submission" date="2016-03" db="EMBL/GenBank/DDBJ databases">
        <authorList>
            <person name="Ploux O."/>
        </authorList>
    </citation>
    <scope>NUCLEOTIDE SEQUENCE [LARGE SCALE GENOMIC DNA]</scope>
    <source>
        <strain evidence="3">BS258</strain>
    </source>
</reference>
<dbReference type="RefSeq" id="WP_062861203.1">
    <property type="nucleotide sequence ID" value="NZ_CP014869.1"/>
</dbReference>
<gene>
    <name evidence="2" type="ORF">A2T55_05025</name>
</gene>